<proteinExistence type="inferred from homology"/>
<keyword evidence="3 12" id="KW-0808">Transferase</keyword>
<keyword evidence="10" id="KW-0238">DNA-binding</keyword>
<comment type="caution">
    <text evidence="14">The sequence shown here is derived from an EMBL/GenBank/DDBJ whole genome shotgun (WGS) entry which is preliminary data.</text>
</comment>
<evidence type="ECO:0000256" key="2">
    <source>
        <dbReference type="ARBA" id="ARBA00022515"/>
    </source>
</evidence>
<dbReference type="InterPro" id="IPR037068">
    <property type="entry name" value="DNA_primase_core_N_sf"/>
</dbReference>
<dbReference type="Gene3D" id="3.90.980.10">
    <property type="entry name" value="DNA primase, catalytic core, N-terminal domain"/>
    <property type="match status" value="1"/>
</dbReference>
<evidence type="ECO:0000256" key="8">
    <source>
        <dbReference type="ARBA" id="ARBA00022833"/>
    </source>
</evidence>
<evidence type="ECO:0000256" key="6">
    <source>
        <dbReference type="ARBA" id="ARBA00022723"/>
    </source>
</evidence>
<dbReference type="InterPro" id="IPR006295">
    <property type="entry name" value="DNA_primase_DnaG"/>
</dbReference>
<dbReference type="PROSITE" id="PS50880">
    <property type="entry name" value="TOPRIM"/>
    <property type="match status" value="1"/>
</dbReference>
<keyword evidence="5 12" id="KW-0235">DNA replication</keyword>
<dbReference type="AlphaFoldDB" id="A0A1F6M7V5"/>
<evidence type="ECO:0000256" key="1">
    <source>
        <dbReference type="ARBA" id="ARBA00022478"/>
    </source>
</evidence>
<dbReference type="GO" id="GO:0000428">
    <property type="term" value="C:DNA-directed RNA polymerase complex"/>
    <property type="evidence" value="ECO:0007669"/>
    <property type="project" value="UniProtKB-KW"/>
</dbReference>
<evidence type="ECO:0000256" key="5">
    <source>
        <dbReference type="ARBA" id="ARBA00022705"/>
    </source>
</evidence>
<dbReference type="Pfam" id="PF08275">
    <property type="entry name" value="DNAG_N"/>
    <property type="match status" value="1"/>
</dbReference>
<dbReference type="InterPro" id="IPR030846">
    <property type="entry name" value="DnaG_bac"/>
</dbReference>
<dbReference type="STRING" id="1798682.A3C15_02645"/>
<dbReference type="PIRSF" id="PIRSF002811">
    <property type="entry name" value="DnaG"/>
    <property type="match status" value="1"/>
</dbReference>
<dbReference type="GO" id="GO:1990077">
    <property type="term" value="C:primosome complex"/>
    <property type="evidence" value="ECO:0007669"/>
    <property type="project" value="UniProtKB-KW"/>
</dbReference>
<evidence type="ECO:0000256" key="7">
    <source>
        <dbReference type="ARBA" id="ARBA00022771"/>
    </source>
</evidence>
<organism evidence="14 15">
    <name type="scientific">Candidatus Magasanikbacteria bacterium RIFCSPHIGHO2_02_FULL_50_9b</name>
    <dbReference type="NCBI Taxonomy" id="1798682"/>
    <lineage>
        <taxon>Bacteria</taxon>
        <taxon>Candidatus Magasanikiibacteriota</taxon>
    </lineage>
</organism>
<keyword evidence="7" id="KW-0863">Zinc-finger</keyword>
<evidence type="ECO:0000256" key="3">
    <source>
        <dbReference type="ARBA" id="ARBA00022679"/>
    </source>
</evidence>
<dbReference type="GO" id="GO:0008270">
    <property type="term" value="F:zinc ion binding"/>
    <property type="evidence" value="ECO:0007669"/>
    <property type="project" value="UniProtKB-KW"/>
</dbReference>
<dbReference type="EMBL" id="MFQD01000038">
    <property type="protein sequence ID" value="OGH67681.1"/>
    <property type="molecule type" value="Genomic_DNA"/>
</dbReference>
<dbReference type="NCBIfam" id="TIGR01391">
    <property type="entry name" value="dnaG"/>
    <property type="match status" value="1"/>
</dbReference>
<reference evidence="14 15" key="1">
    <citation type="journal article" date="2016" name="Nat. Commun.">
        <title>Thousands of microbial genomes shed light on interconnected biogeochemical processes in an aquifer system.</title>
        <authorList>
            <person name="Anantharaman K."/>
            <person name="Brown C.T."/>
            <person name="Hug L.A."/>
            <person name="Sharon I."/>
            <person name="Castelle C.J."/>
            <person name="Probst A.J."/>
            <person name="Thomas B.C."/>
            <person name="Singh A."/>
            <person name="Wilkins M.J."/>
            <person name="Karaoz U."/>
            <person name="Brodie E.L."/>
            <person name="Williams K.H."/>
            <person name="Hubbard S.S."/>
            <person name="Banfield J.F."/>
        </authorList>
    </citation>
    <scope>NUCLEOTIDE SEQUENCE [LARGE SCALE GENOMIC DNA]</scope>
</reference>
<keyword evidence="9" id="KW-0460">Magnesium</keyword>
<dbReference type="InterPro" id="IPR050219">
    <property type="entry name" value="DnaG_primase"/>
</dbReference>
<dbReference type="InterPro" id="IPR036977">
    <property type="entry name" value="DNA_primase_Znf_CHC2"/>
</dbReference>
<dbReference type="GO" id="GO:0006269">
    <property type="term" value="P:DNA replication, synthesis of primer"/>
    <property type="evidence" value="ECO:0007669"/>
    <property type="project" value="UniProtKB-KW"/>
</dbReference>
<dbReference type="PANTHER" id="PTHR30313:SF2">
    <property type="entry name" value="DNA PRIMASE"/>
    <property type="match status" value="1"/>
</dbReference>
<dbReference type="EC" id="2.7.7.-" evidence="12"/>
<evidence type="ECO:0000313" key="15">
    <source>
        <dbReference type="Proteomes" id="UP000176532"/>
    </source>
</evidence>
<dbReference type="Gene3D" id="3.40.1360.10">
    <property type="match status" value="1"/>
</dbReference>
<dbReference type="InterPro" id="IPR006171">
    <property type="entry name" value="TOPRIM_dom"/>
</dbReference>
<gene>
    <name evidence="14" type="ORF">A3C15_02645</name>
</gene>
<dbReference type="InterPro" id="IPR013264">
    <property type="entry name" value="DNAG_N"/>
</dbReference>
<dbReference type="SMART" id="SM00400">
    <property type="entry name" value="ZnF_CHCC"/>
    <property type="match status" value="1"/>
</dbReference>
<keyword evidence="1 12" id="KW-0240">DNA-directed RNA polymerase</keyword>
<name>A0A1F6M7V5_9BACT</name>
<dbReference type="SMART" id="SM00493">
    <property type="entry name" value="TOPRIM"/>
    <property type="match status" value="1"/>
</dbReference>
<dbReference type="InterPro" id="IPR016136">
    <property type="entry name" value="DNA_helicase_N/primase_C"/>
</dbReference>
<dbReference type="Pfam" id="PF13155">
    <property type="entry name" value="Toprim_2"/>
    <property type="match status" value="1"/>
</dbReference>
<feature type="domain" description="Toprim" evidence="13">
    <location>
        <begin position="212"/>
        <end position="295"/>
    </location>
</feature>
<evidence type="ECO:0000256" key="4">
    <source>
        <dbReference type="ARBA" id="ARBA00022695"/>
    </source>
</evidence>
<evidence type="ECO:0000313" key="14">
    <source>
        <dbReference type="EMBL" id="OGH67681.1"/>
    </source>
</evidence>
<evidence type="ECO:0000256" key="11">
    <source>
        <dbReference type="ARBA" id="ARBA00023163"/>
    </source>
</evidence>
<dbReference type="PANTHER" id="PTHR30313">
    <property type="entry name" value="DNA PRIMASE"/>
    <property type="match status" value="1"/>
</dbReference>
<dbReference type="GO" id="GO:0003677">
    <property type="term" value="F:DNA binding"/>
    <property type="evidence" value="ECO:0007669"/>
    <property type="project" value="UniProtKB-KW"/>
</dbReference>
<evidence type="ECO:0000259" key="13">
    <source>
        <dbReference type="PROSITE" id="PS50880"/>
    </source>
</evidence>
<comment type="similarity">
    <text evidence="12">Belongs to the DnaG primase family.</text>
</comment>
<protein>
    <recommendedName>
        <fullName evidence="12">DNA primase</fullName>
        <ecNumber evidence="12">2.7.7.-</ecNumber>
    </recommendedName>
</protein>
<comment type="function">
    <text evidence="12">RNA polymerase that catalyzes the synthesis of short RNA molecules used as primers for DNA polymerase during DNA replication.</text>
</comment>
<evidence type="ECO:0000256" key="10">
    <source>
        <dbReference type="ARBA" id="ARBA00023125"/>
    </source>
</evidence>
<keyword evidence="6 12" id="KW-0479">Metal-binding</keyword>
<dbReference type="GO" id="GO:0003899">
    <property type="term" value="F:DNA-directed RNA polymerase activity"/>
    <property type="evidence" value="ECO:0007669"/>
    <property type="project" value="InterPro"/>
</dbReference>
<dbReference type="Gene3D" id="3.90.580.10">
    <property type="entry name" value="Zinc finger, CHC2-type domain"/>
    <property type="match status" value="1"/>
</dbReference>
<keyword evidence="11 12" id="KW-0804">Transcription</keyword>
<dbReference type="Gene3D" id="1.10.860.10">
    <property type="entry name" value="DNAb Helicase, Chain A"/>
    <property type="match status" value="1"/>
</dbReference>
<dbReference type="SUPFAM" id="SSF56731">
    <property type="entry name" value="DNA primase core"/>
    <property type="match status" value="1"/>
</dbReference>
<keyword evidence="2 12" id="KW-0639">Primosome</keyword>
<dbReference type="InterPro" id="IPR034151">
    <property type="entry name" value="TOPRIM_DnaG_bac"/>
</dbReference>
<comment type="cofactor">
    <cofactor evidence="12">
        <name>Zn(2+)</name>
        <dbReference type="ChEBI" id="CHEBI:29105"/>
    </cofactor>
    <text evidence="12">Binds 1 zinc ion per monomer.</text>
</comment>
<accession>A0A1F6M7V5</accession>
<evidence type="ECO:0000256" key="12">
    <source>
        <dbReference type="PIRNR" id="PIRNR002811"/>
    </source>
</evidence>
<dbReference type="Proteomes" id="UP000176532">
    <property type="component" value="Unassembled WGS sequence"/>
</dbReference>
<keyword evidence="8 12" id="KW-0862">Zinc</keyword>
<dbReference type="Pfam" id="PF01807">
    <property type="entry name" value="Zn_ribbon_DnaG"/>
    <property type="match status" value="1"/>
</dbReference>
<sequence length="547" mass="61468">MVNRERQIWHCFGCNEGGDIFTFVQRIENIDFREALRLLAEKAGIELTTSQRSEINRNEKTRYLDILQTTANVYHRILCEVAGASGAREYLARRGVTDTMITQFQIGFSPMAWDLMTQYLLKKNFALDDCAKAGVTIVKTEGRARAFDRFRGRIMFPISDTHGRVIGFTGRILVETKDSGGKYVNTPETPLFHKGTVMYALHYAKSAIKEKGFVVLVEGQMDVIACHQIGMTNVVACSGTALTVEQLRLLKRYTDELRMAFDQDAAGQHASERSIALALAEGFVVKIIQIPDDAGKDADECIKKDRAVWDAAVAAAEPFMQHMMSSLVPAESSNVILKDARRKHELSQKIVSFIALLPSAIERDHWIQQASMVLRVSSDALAELTKRAKLSTPAPMRVATEESTQRGGQQMRVLLEERIMALLQEEFQLLEEVSALIDPSQFSDTTHAALYKAWRTGYTLPTAPQTRTTLMTAPVKDSTLELLLSAVYSDLGPAERQTELRILTKRLREIYLTEQRDSLIREIQQAESAGNTPRVSELLERYQKLIS</sequence>
<evidence type="ECO:0000256" key="9">
    <source>
        <dbReference type="ARBA" id="ARBA00022842"/>
    </source>
</evidence>
<dbReference type="InterPro" id="IPR002694">
    <property type="entry name" value="Znf_CHC2"/>
</dbReference>
<dbReference type="GO" id="GO:0005737">
    <property type="term" value="C:cytoplasm"/>
    <property type="evidence" value="ECO:0007669"/>
    <property type="project" value="TreeGrafter"/>
</dbReference>
<dbReference type="SUPFAM" id="SSF57783">
    <property type="entry name" value="Zinc beta-ribbon"/>
    <property type="match status" value="1"/>
</dbReference>
<dbReference type="CDD" id="cd03364">
    <property type="entry name" value="TOPRIM_DnaG_primases"/>
    <property type="match status" value="1"/>
</dbReference>
<comment type="subunit">
    <text evidence="12">Monomer.</text>
</comment>
<keyword evidence="4 12" id="KW-0548">Nucleotidyltransferase</keyword>